<dbReference type="Proteomes" id="UP001327560">
    <property type="component" value="Chromosome 7"/>
</dbReference>
<evidence type="ECO:0000313" key="1">
    <source>
        <dbReference type="EMBL" id="WOL14479.1"/>
    </source>
</evidence>
<dbReference type="AlphaFoldDB" id="A0AAQ3KTP5"/>
<gene>
    <name evidence="1" type="ORF">Cni_G23259</name>
</gene>
<name>A0AAQ3KTP5_9LILI</name>
<organism evidence="1 2">
    <name type="scientific">Canna indica</name>
    <name type="common">Indian-shot</name>
    <dbReference type="NCBI Taxonomy" id="4628"/>
    <lineage>
        <taxon>Eukaryota</taxon>
        <taxon>Viridiplantae</taxon>
        <taxon>Streptophyta</taxon>
        <taxon>Embryophyta</taxon>
        <taxon>Tracheophyta</taxon>
        <taxon>Spermatophyta</taxon>
        <taxon>Magnoliopsida</taxon>
        <taxon>Liliopsida</taxon>
        <taxon>Zingiberales</taxon>
        <taxon>Cannaceae</taxon>
        <taxon>Canna</taxon>
    </lineage>
</organism>
<proteinExistence type="predicted"/>
<evidence type="ECO:0000313" key="2">
    <source>
        <dbReference type="Proteomes" id="UP001327560"/>
    </source>
</evidence>
<accession>A0AAQ3KTP5</accession>
<sequence length="111" mass="12520">MVCIADSRFGVLSQNVEEHLIAVGFSYVPLHSTFICCMEYRSRVSVDSGDHGDPSCLFASRSISAKVQHIHKPLRNYTDCHISLDVFYYCKLKVISSNLISHLLCTYLKSC</sequence>
<dbReference type="EMBL" id="CP136896">
    <property type="protein sequence ID" value="WOL14479.1"/>
    <property type="molecule type" value="Genomic_DNA"/>
</dbReference>
<keyword evidence="2" id="KW-1185">Reference proteome</keyword>
<reference evidence="1 2" key="1">
    <citation type="submission" date="2023-10" db="EMBL/GenBank/DDBJ databases">
        <title>Chromosome-scale genome assembly provides insights into flower coloration mechanisms of Canna indica.</title>
        <authorList>
            <person name="Li C."/>
        </authorList>
    </citation>
    <scope>NUCLEOTIDE SEQUENCE [LARGE SCALE GENOMIC DNA]</scope>
    <source>
        <tissue evidence="1">Flower</tissue>
    </source>
</reference>
<protein>
    <submittedName>
        <fullName evidence="1">Uncharacterized protein</fullName>
    </submittedName>
</protein>